<keyword evidence="6 12" id="KW-1133">Transmembrane helix</keyword>
<evidence type="ECO:0000256" key="11">
    <source>
        <dbReference type="RuleBase" id="RU362091"/>
    </source>
</evidence>
<dbReference type="InterPro" id="IPR051163">
    <property type="entry name" value="Sodium:Solute_Symporter_SSF"/>
</dbReference>
<evidence type="ECO:0000313" key="13">
    <source>
        <dbReference type="EMBL" id="KAF2886104.1"/>
    </source>
</evidence>
<dbReference type="EMBL" id="VTPC01088661">
    <property type="protein sequence ID" value="KAF2886104.1"/>
    <property type="molecule type" value="Genomic_DNA"/>
</dbReference>
<protein>
    <submittedName>
        <fullName evidence="13">Uncharacterized protein</fullName>
    </submittedName>
</protein>
<dbReference type="GO" id="GO:0005886">
    <property type="term" value="C:plasma membrane"/>
    <property type="evidence" value="ECO:0007669"/>
    <property type="project" value="UniProtKB-SubCell"/>
</dbReference>
<comment type="subcellular location">
    <subcellularLocation>
        <location evidence="1">Cell membrane</location>
        <topology evidence="1">Multi-pass membrane protein</topology>
    </subcellularLocation>
</comment>
<dbReference type="AlphaFoldDB" id="A0A8K0CEZ2"/>
<keyword evidence="9 12" id="KW-0472">Membrane</keyword>
<evidence type="ECO:0000256" key="7">
    <source>
        <dbReference type="ARBA" id="ARBA00023053"/>
    </source>
</evidence>
<sequence length="210" mass="22842">MDLDPTVRTTFWGVVIGHFFIWNCFVCIYQGTIQRFLAVPTYKDSQKTLMIFVAVTIITKCISCFAGLIVYAKYYNCDPLTAGVMKKPDQIIPFYVMDTATQLPGLGGLFVAGLCTTSLSTVSTFLNAVSGTIYRDFIEPFMSATVSERKASNIMKLIALIIGLVSTGCVFLVNKLGSILQVALTLGGISAGPTLGLFTMGMLLPMVNRK</sequence>
<evidence type="ECO:0000256" key="3">
    <source>
        <dbReference type="ARBA" id="ARBA00022448"/>
    </source>
</evidence>
<proteinExistence type="inferred from homology"/>
<dbReference type="GO" id="GO:0006814">
    <property type="term" value="P:sodium ion transport"/>
    <property type="evidence" value="ECO:0007669"/>
    <property type="project" value="UniProtKB-KW"/>
</dbReference>
<feature type="transmembrane region" description="Helical" evidence="12">
    <location>
        <begin position="12"/>
        <end position="29"/>
    </location>
</feature>
<evidence type="ECO:0000256" key="6">
    <source>
        <dbReference type="ARBA" id="ARBA00022989"/>
    </source>
</evidence>
<feature type="transmembrane region" description="Helical" evidence="12">
    <location>
        <begin position="179"/>
        <end position="204"/>
    </location>
</feature>
<dbReference type="Gene3D" id="1.20.1730.10">
    <property type="entry name" value="Sodium/glucose cotransporter"/>
    <property type="match status" value="1"/>
</dbReference>
<dbReference type="PROSITE" id="PS50283">
    <property type="entry name" value="NA_SOLUT_SYMP_3"/>
    <property type="match status" value="1"/>
</dbReference>
<evidence type="ECO:0000313" key="14">
    <source>
        <dbReference type="Proteomes" id="UP000801492"/>
    </source>
</evidence>
<keyword evidence="3" id="KW-0813">Transport</keyword>
<comment type="similarity">
    <text evidence="2 11">Belongs to the sodium:solute symporter (SSF) (TC 2.A.21) family.</text>
</comment>
<evidence type="ECO:0000256" key="2">
    <source>
        <dbReference type="ARBA" id="ARBA00006434"/>
    </source>
</evidence>
<feature type="non-terminal residue" evidence="13">
    <location>
        <position position="1"/>
    </location>
</feature>
<dbReference type="PANTHER" id="PTHR42985">
    <property type="entry name" value="SODIUM-COUPLED MONOCARBOXYLATE TRANSPORTER"/>
    <property type="match status" value="1"/>
</dbReference>
<feature type="transmembrane region" description="Helical" evidence="12">
    <location>
        <begin position="109"/>
        <end position="134"/>
    </location>
</feature>
<feature type="non-terminal residue" evidence="13">
    <location>
        <position position="210"/>
    </location>
</feature>
<dbReference type="Pfam" id="PF00474">
    <property type="entry name" value="SSF"/>
    <property type="match status" value="1"/>
</dbReference>
<keyword evidence="7" id="KW-0915">Sodium</keyword>
<keyword evidence="8" id="KW-0406">Ion transport</keyword>
<keyword evidence="4" id="KW-1003">Cell membrane</keyword>
<feature type="transmembrane region" description="Helical" evidence="12">
    <location>
        <begin position="49"/>
        <end position="72"/>
    </location>
</feature>
<accession>A0A8K0CEZ2</accession>
<keyword evidence="14" id="KW-1185">Reference proteome</keyword>
<dbReference type="GO" id="GO:0015293">
    <property type="term" value="F:symporter activity"/>
    <property type="evidence" value="ECO:0007669"/>
    <property type="project" value="TreeGrafter"/>
</dbReference>
<dbReference type="OrthoDB" id="6606086at2759"/>
<comment type="caution">
    <text evidence="13">The sequence shown here is derived from an EMBL/GenBank/DDBJ whole genome shotgun (WGS) entry which is preliminary data.</text>
</comment>
<evidence type="ECO:0000256" key="8">
    <source>
        <dbReference type="ARBA" id="ARBA00023065"/>
    </source>
</evidence>
<reference evidence="13" key="1">
    <citation type="submission" date="2019-08" db="EMBL/GenBank/DDBJ databases">
        <title>The genome of the North American firefly Photinus pyralis.</title>
        <authorList>
            <consortium name="Photinus pyralis genome working group"/>
            <person name="Fallon T.R."/>
            <person name="Sander Lower S.E."/>
            <person name="Weng J.-K."/>
        </authorList>
    </citation>
    <scope>NUCLEOTIDE SEQUENCE</scope>
    <source>
        <strain evidence="13">TRF0915ILg1</strain>
        <tissue evidence="13">Whole body</tissue>
    </source>
</reference>
<dbReference type="InterPro" id="IPR038377">
    <property type="entry name" value="Na/Glc_symporter_sf"/>
</dbReference>
<evidence type="ECO:0000256" key="10">
    <source>
        <dbReference type="ARBA" id="ARBA00023201"/>
    </source>
</evidence>
<name>A0A8K0CEZ2_IGNLU</name>
<evidence type="ECO:0000256" key="5">
    <source>
        <dbReference type="ARBA" id="ARBA00022692"/>
    </source>
</evidence>
<dbReference type="InterPro" id="IPR001734">
    <property type="entry name" value="Na/solute_symporter"/>
</dbReference>
<evidence type="ECO:0000256" key="4">
    <source>
        <dbReference type="ARBA" id="ARBA00022475"/>
    </source>
</evidence>
<keyword evidence="5 12" id="KW-0812">Transmembrane</keyword>
<feature type="transmembrane region" description="Helical" evidence="12">
    <location>
        <begin position="154"/>
        <end position="173"/>
    </location>
</feature>
<dbReference type="Proteomes" id="UP000801492">
    <property type="component" value="Unassembled WGS sequence"/>
</dbReference>
<gene>
    <name evidence="13" type="ORF">ILUMI_20069</name>
</gene>
<keyword evidence="10" id="KW-0739">Sodium transport</keyword>
<evidence type="ECO:0000256" key="12">
    <source>
        <dbReference type="SAM" id="Phobius"/>
    </source>
</evidence>
<dbReference type="PANTHER" id="PTHR42985:SF21">
    <property type="entry name" value="SODIUM-DEPENDENT MULTIVITAMIN TRANSPORTER-LIKE PROTEIN"/>
    <property type="match status" value="1"/>
</dbReference>
<evidence type="ECO:0000256" key="1">
    <source>
        <dbReference type="ARBA" id="ARBA00004651"/>
    </source>
</evidence>
<evidence type="ECO:0000256" key="9">
    <source>
        <dbReference type="ARBA" id="ARBA00023136"/>
    </source>
</evidence>
<organism evidence="13 14">
    <name type="scientific">Ignelater luminosus</name>
    <name type="common">Cucubano</name>
    <name type="synonym">Pyrophorus luminosus</name>
    <dbReference type="NCBI Taxonomy" id="2038154"/>
    <lineage>
        <taxon>Eukaryota</taxon>
        <taxon>Metazoa</taxon>
        <taxon>Ecdysozoa</taxon>
        <taxon>Arthropoda</taxon>
        <taxon>Hexapoda</taxon>
        <taxon>Insecta</taxon>
        <taxon>Pterygota</taxon>
        <taxon>Neoptera</taxon>
        <taxon>Endopterygota</taxon>
        <taxon>Coleoptera</taxon>
        <taxon>Polyphaga</taxon>
        <taxon>Elateriformia</taxon>
        <taxon>Elateroidea</taxon>
        <taxon>Elateridae</taxon>
        <taxon>Agrypninae</taxon>
        <taxon>Pyrophorini</taxon>
        <taxon>Ignelater</taxon>
    </lineage>
</organism>